<keyword evidence="12" id="KW-1185">Reference proteome</keyword>
<dbReference type="Gene3D" id="3.30.420.10">
    <property type="entry name" value="Ribonuclease H-like superfamily/Ribonuclease H"/>
    <property type="match status" value="1"/>
</dbReference>
<gene>
    <name evidence="11" type="ORF">O181_081697</name>
</gene>
<dbReference type="PANTHER" id="PTHR42648">
    <property type="entry name" value="TRANSPOSASE, PUTATIVE-RELATED"/>
    <property type="match status" value="1"/>
</dbReference>
<evidence type="ECO:0008006" key="13">
    <source>
        <dbReference type="Google" id="ProtNLM"/>
    </source>
</evidence>
<comment type="caution">
    <text evidence="11">The sequence shown here is derived from an EMBL/GenBank/DDBJ whole genome shotgun (WGS) entry which is preliminary data.</text>
</comment>
<dbReference type="SUPFAM" id="SSF53098">
    <property type="entry name" value="Ribonuclease H-like"/>
    <property type="match status" value="1"/>
</dbReference>
<keyword evidence="5" id="KW-0378">Hydrolase</keyword>
<evidence type="ECO:0000256" key="6">
    <source>
        <dbReference type="ARBA" id="ARBA00022842"/>
    </source>
</evidence>
<keyword evidence="2" id="KW-0540">Nuclease</keyword>
<name>A0A9Q3FR72_9BASI</name>
<dbReference type="InterPro" id="IPR036397">
    <property type="entry name" value="RNaseH_sf"/>
</dbReference>
<dbReference type="InterPro" id="IPR039537">
    <property type="entry name" value="Retrotran_Ty1/copia-like"/>
</dbReference>
<dbReference type="GO" id="GO:0006310">
    <property type="term" value="P:DNA recombination"/>
    <property type="evidence" value="ECO:0007669"/>
    <property type="project" value="UniProtKB-KW"/>
</dbReference>
<evidence type="ECO:0000313" key="12">
    <source>
        <dbReference type="Proteomes" id="UP000765509"/>
    </source>
</evidence>
<dbReference type="Proteomes" id="UP000765509">
    <property type="component" value="Unassembled WGS sequence"/>
</dbReference>
<dbReference type="GO" id="GO:0016787">
    <property type="term" value="F:hydrolase activity"/>
    <property type="evidence" value="ECO:0007669"/>
    <property type="project" value="UniProtKB-KW"/>
</dbReference>
<evidence type="ECO:0000256" key="5">
    <source>
        <dbReference type="ARBA" id="ARBA00022801"/>
    </source>
</evidence>
<dbReference type="PANTHER" id="PTHR42648:SF11">
    <property type="entry name" value="TRANSPOSON TY4-P GAG-POL POLYPROTEIN"/>
    <property type="match status" value="1"/>
</dbReference>
<evidence type="ECO:0000313" key="11">
    <source>
        <dbReference type="EMBL" id="MBW0541982.1"/>
    </source>
</evidence>
<keyword evidence="10" id="KW-0233">DNA recombination</keyword>
<organism evidence="11 12">
    <name type="scientific">Austropuccinia psidii MF-1</name>
    <dbReference type="NCBI Taxonomy" id="1389203"/>
    <lineage>
        <taxon>Eukaryota</taxon>
        <taxon>Fungi</taxon>
        <taxon>Dikarya</taxon>
        <taxon>Basidiomycota</taxon>
        <taxon>Pucciniomycotina</taxon>
        <taxon>Pucciniomycetes</taxon>
        <taxon>Pucciniales</taxon>
        <taxon>Sphaerophragmiaceae</taxon>
        <taxon>Austropuccinia</taxon>
    </lineage>
</organism>
<keyword evidence="3" id="KW-0479">Metal-binding</keyword>
<dbReference type="GO" id="GO:0003676">
    <property type="term" value="F:nucleic acid binding"/>
    <property type="evidence" value="ECO:0007669"/>
    <property type="project" value="InterPro"/>
</dbReference>
<keyword evidence="8" id="KW-0695">RNA-directed DNA polymerase</keyword>
<dbReference type="AlphaFoldDB" id="A0A9Q3FR72"/>
<evidence type="ECO:0000256" key="9">
    <source>
        <dbReference type="ARBA" id="ARBA00022932"/>
    </source>
</evidence>
<evidence type="ECO:0000256" key="4">
    <source>
        <dbReference type="ARBA" id="ARBA00022759"/>
    </source>
</evidence>
<keyword evidence="9" id="KW-0808">Transferase</keyword>
<keyword evidence="1" id="KW-0548">Nucleotidyltransferase</keyword>
<proteinExistence type="predicted"/>
<keyword evidence="7" id="KW-0229">DNA integration</keyword>
<keyword evidence="4" id="KW-0255">Endonuclease</keyword>
<sequence length="200" mass="22511">MQPNILGLWGWRSVTNGVAERFNQSLLTKVKCLLAQSNIPIAYWNEAVLQASLLLNHLPHRFLNMSSPNDVLLKKSSNIQPMHNLNCFLPFAIKVFVKNENPSSKVDPSDQAMKALTFEPYSDSLRVLDVVTGKIRLTHDYSQLKSENTVTLRKDPCVLPRKPVRTPQTVDLPILKDFLPQSNTPMSSHLDAVSPDPIEN</sequence>
<dbReference type="InterPro" id="IPR012337">
    <property type="entry name" value="RNaseH-like_sf"/>
</dbReference>
<dbReference type="GO" id="GO:0003887">
    <property type="term" value="F:DNA-directed DNA polymerase activity"/>
    <property type="evidence" value="ECO:0007669"/>
    <property type="project" value="UniProtKB-KW"/>
</dbReference>
<evidence type="ECO:0000256" key="1">
    <source>
        <dbReference type="ARBA" id="ARBA00022695"/>
    </source>
</evidence>
<evidence type="ECO:0000256" key="10">
    <source>
        <dbReference type="ARBA" id="ARBA00023172"/>
    </source>
</evidence>
<keyword evidence="9" id="KW-0239">DNA-directed DNA polymerase</keyword>
<protein>
    <recommendedName>
        <fullName evidence="13">Integrase catalytic domain-containing protein</fullName>
    </recommendedName>
</protein>
<evidence type="ECO:0000256" key="3">
    <source>
        <dbReference type="ARBA" id="ARBA00022723"/>
    </source>
</evidence>
<dbReference type="GO" id="GO:0004519">
    <property type="term" value="F:endonuclease activity"/>
    <property type="evidence" value="ECO:0007669"/>
    <property type="project" value="UniProtKB-KW"/>
</dbReference>
<dbReference type="GO" id="GO:0015074">
    <property type="term" value="P:DNA integration"/>
    <property type="evidence" value="ECO:0007669"/>
    <property type="project" value="UniProtKB-KW"/>
</dbReference>
<evidence type="ECO:0000256" key="8">
    <source>
        <dbReference type="ARBA" id="ARBA00022918"/>
    </source>
</evidence>
<accession>A0A9Q3FR72</accession>
<reference evidence="11" key="1">
    <citation type="submission" date="2021-03" db="EMBL/GenBank/DDBJ databases">
        <title>Draft genome sequence of rust myrtle Austropuccinia psidii MF-1, a brazilian biotype.</title>
        <authorList>
            <person name="Quecine M.C."/>
            <person name="Pachon D.M.R."/>
            <person name="Bonatelli M.L."/>
            <person name="Correr F.H."/>
            <person name="Franceschini L.M."/>
            <person name="Leite T.F."/>
            <person name="Margarido G.R.A."/>
            <person name="Almeida C.A."/>
            <person name="Ferrarezi J.A."/>
            <person name="Labate C.A."/>
        </authorList>
    </citation>
    <scope>NUCLEOTIDE SEQUENCE</scope>
    <source>
        <strain evidence="11">MF-1</strain>
    </source>
</reference>
<dbReference type="EMBL" id="AVOT02046662">
    <property type="protein sequence ID" value="MBW0541982.1"/>
    <property type="molecule type" value="Genomic_DNA"/>
</dbReference>
<evidence type="ECO:0000256" key="2">
    <source>
        <dbReference type="ARBA" id="ARBA00022722"/>
    </source>
</evidence>
<keyword evidence="6" id="KW-0460">Magnesium</keyword>
<dbReference type="GO" id="GO:0003964">
    <property type="term" value="F:RNA-directed DNA polymerase activity"/>
    <property type="evidence" value="ECO:0007669"/>
    <property type="project" value="UniProtKB-KW"/>
</dbReference>
<dbReference type="GO" id="GO:0046872">
    <property type="term" value="F:metal ion binding"/>
    <property type="evidence" value="ECO:0007669"/>
    <property type="project" value="UniProtKB-KW"/>
</dbReference>
<evidence type="ECO:0000256" key="7">
    <source>
        <dbReference type="ARBA" id="ARBA00022908"/>
    </source>
</evidence>
<dbReference type="OrthoDB" id="7691805at2759"/>